<proteinExistence type="predicted"/>
<keyword evidence="2" id="KW-0732">Signal</keyword>
<reference evidence="3" key="1">
    <citation type="journal article" date="2021" name="Mol. Ecol. Resour.">
        <title>Apolygus lucorum genome provides insights into omnivorousness and mesophyll feeding.</title>
        <authorList>
            <person name="Liu Y."/>
            <person name="Liu H."/>
            <person name="Wang H."/>
            <person name="Huang T."/>
            <person name="Liu B."/>
            <person name="Yang B."/>
            <person name="Yin L."/>
            <person name="Li B."/>
            <person name="Zhang Y."/>
            <person name="Zhang S."/>
            <person name="Jiang F."/>
            <person name="Zhang X."/>
            <person name="Ren Y."/>
            <person name="Wang B."/>
            <person name="Wang S."/>
            <person name="Lu Y."/>
            <person name="Wu K."/>
            <person name="Fan W."/>
            <person name="Wang G."/>
        </authorList>
    </citation>
    <scope>NUCLEOTIDE SEQUENCE</scope>
    <source>
        <strain evidence="3">12Hb</strain>
    </source>
</reference>
<dbReference type="EMBL" id="WIXP02000005">
    <property type="protein sequence ID" value="KAF6210838.1"/>
    <property type="molecule type" value="Genomic_DNA"/>
</dbReference>
<evidence type="ECO:0000256" key="2">
    <source>
        <dbReference type="SAM" id="SignalP"/>
    </source>
</evidence>
<feature type="compositionally biased region" description="Pro residues" evidence="1">
    <location>
        <begin position="241"/>
        <end position="286"/>
    </location>
</feature>
<accession>A0A6A4JUR8</accession>
<sequence length="299" mass="33709">MKIPMFPEASMFGYLIALVATCSGYQDPWTIESPMIKPGSLLNFKNSSSVGQYESLTWTWVGLNGDVWENRIWYSKHDVNDIGGSFLYRTKTKNKKNTVALDWKLQENKTVDCRYDSNNIKQPGWRIVVRDVVEVNFIPLEKDWVFKVGEDQLFGTGLQSLNTDEEYEYYEESRRRKRSPQWQDEPEEACFGSWMEKIVNYFFGDGDSSRSDRGEGIFTRLGNWLRGISCSLHGPCDQPEPSDPPAGPFPPPAVTSPPLMPPVFVPATTPPPPPTAPATAPPPPTLNPDAETIPELNDV</sequence>
<evidence type="ECO:0000256" key="1">
    <source>
        <dbReference type="SAM" id="MobiDB-lite"/>
    </source>
</evidence>
<feature type="region of interest" description="Disordered" evidence="1">
    <location>
        <begin position="235"/>
        <end position="299"/>
    </location>
</feature>
<feature type="chain" id="PRO_5043344056" evidence="2">
    <location>
        <begin position="25"/>
        <end position="299"/>
    </location>
</feature>
<dbReference type="Proteomes" id="UP000466442">
    <property type="component" value="Linkage Group LG5"/>
</dbReference>
<dbReference type="AlphaFoldDB" id="A0A6A4JUR8"/>
<gene>
    <name evidence="3" type="ORF">GE061_013949</name>
</gene>
<organism evidence="3 4">
    <name type="scientific">Apolygus lucorum</name>
    <name type="common">Small green plant bug</name>
    <name type="synonym">Lygocoris lucorum</name>
    <dbReference type="NCBI Taxonomy" id="248454"/>
    <lineage>
        <taxon>Eukaryota</taxon>
        <taxon>Metazoa</taxon>
        <taxon>Ecdysozoa</taxon>
        <taxon>Arthropoda</taxon>
        <taxon>Hexapoda</taxon>
        <taxon>Insecta</taxon>
        <taxon>Pterygota</taxon>
        <taxon>Neoptera</taxon>
        <taxon>Paraneoptera</taxon>
        <taxon>Hemiptera</taxon>
        <taxon>Heteroptera</taxon>
        <taxon>Panheteroptera</taxon>
        <taxon>Cimicomorpha</taxon>
        <taxon>Miridae</taxon>
        <taxon>Mirini</taxon>
        <taxon>Apolygus</taxon>
    </lineage>
</organism>
<name>A0A6A4JUR8_APOLU</name>
<feature type="signal peptide" evidence="2">
    <location>
        <begin position="1"/>
        <end position="24"/>
    </location>
</feature>
<protein>
    <submittedName>
        <fullName evidence="3">Uncharacterized protein</fullName>
    </submittedName>
</protein>
<keyword evidence="4" id="KW-1185">Reference proteome</keyword>
<evidence type="ECO:0000313" key="3">
    <source>
        <dbReference type="EMBL" id="KAF6210838.1"/>
    </source>
</evidence>
<dbReference type="OrthoDB" id="6605097at2759"/>
<comment type="caution">
    <text evidence="3">The sequence shown here is derived from an EMBL/GenBank/DDBJ whole genome shotgun (WGS) entry which is preliminary data.</text>
</comment>
<evidence type="ECO:0000313" key="4">
    <source>
        <dbReference type="Proteomes" id="UP000466442"/>
    </source>
</evidence>